<dbReference type="InterPro" id="IPR007653">
    <property type="entry name" value="SPC3"/>
</dbReference>
<dbReference type="PANTHER" id="PTHR12804:SF0">
    <property type="entry name" value="SIGNAL PEPTIDASE COMPLEX SUBUNIT 3"/>
    <property type="match status" value="1"/>
</dbReference>
<evidence type="ECO:0000256" key="4">
    <source>
        <dbReference type="ARBA" id="ARBA00022824"/>
    </source>
</evidence>
<dbReference type="AlphaFoldDB" id="A0A8H6F4C9"/>
<comment type="subcellular location">
    <subcellularLocation>
        <location evidence="1">Endoplasmic reticulum membrane</location>
        <topology evidence="1">Single-pass type II membrane protein</topology>
    </subcellularLocation>
</comment>
<name>A0A8H6F4C9_CANAX</name>
<proteinExistence type="inferred from homology"/>
<comment type="function">
    <text evidence="8">Essential component of the signal peptidase complex (SPC) which catalyzes the cleavage of N-terminal signal sequences from nascent proteins as they are translocated into the lumen of the endoplasmic reticulum. Essential for the SPC catalytic activity, possibly by stabilizing and positioning the active center of the complex close to the lumenal surface. Essential for viability.</text>
</comment>
<accession>A0A8H6F4C9</accession>
<dbReference type="Pfam" id="PF04573">
    <property type="entry name" value="SPC22"/>
    <property type="match status" value="1"/>
</dbReference>
<protein>
    <recommendedName>
        <fullName evidence="9">Signal peptidase subunit 3</fullName>
    </recommendedName>
</protein>
<dbReference type="EMBL" id="JABWAD010000037">
    <property type="protein sequence ID" value="KAF6069476.1"/>
    <property type="molecule type" value="Genomic_DNA"/>
</dbReference>
<comment type="caution">
    <text evidence="11">The sequence shown here is derived from an EMBL/GenBank/DDBJ whole genome shotgun (WGS) entry which is preliminary data.</text>
</comment>
<sequence>MNTYNTKKFAQAAANSAFTSSIVITSVVIVLTLLQLYKDNVWSLNTTSITNIRPTASIKQSFHYGSLNRKPKENAKIQFDLSSDLTPLFNWNTKQIFIYLTAEYPGKSEGSSNKVTFWDKIITNKEDANLTLTNQRGKYSVWDVEKSFRGRNATVRLEWNIQPYVGPLIFGSTEGFGEFQFADTQKKKESTKNT</sequence>
<evidence type="ECO:0000256" key="10">
    <source>
        <dbReference type="SAM" id="Phobius"/>
    </source>
</evidence>
<dbReference type="PANTHER" id="PTHR12804">
    <property type="entry name" value="MICROSOMAL SIGNAL PEPTIDASE 23 KD SUBUNIT SPC22/23"/>
    <property type="match status" value="1"/>
</dbReference>
<evidence type="ECO:0000256" key="3">
    <source>
        <dbReference type="ARBA" id="ARBA00022692"/>
    </source>
</evidence>
<keyword evidence="6 10" id="KW-1133">Transmembrane helix</keyword>
<dbReference type="GO" id="GO:0045047">
    <property type="term" value="P:protein targeting to ER"/>
    <property type="evidence" value="ECO:0007669"/>
    <property type="project" value="TreeGrafter"/>
</dbReference>
<organism evidence="11 12">
    <name type="scientific">Candida albicans</name>
    <name type="common">Yeast</name>
    <dbReference type="NCBI Taxonomy" id="5476"/>
    <lineage>
        <taxon>Eukaryota</taxon>
        <taxon>Fungi</taxon>
        <taxon>Dikarya</taxon>
        <taxon>Ascomycota</taxon>
        <taxon>Saccharomycotina</taxon>
        <taxon>Pichiomycetes</taxon>
        <taxon>Debaryomycetaceae</taxon>
        <taxon>Candida/Lodderomyces clade</taxon>
        <taxon>Candida</taxon>
    </lineage>
</organism>
<comment type="similarity">
    <text evidence="2 9">Belongs to the SPCS3 family.</text>
</comment>
<evidence type="ECO:0000256" key="6">
    <source>
        <dbReference type="ARBA" id="ARBA00022989"/>
    </source>
</evidence>
<keyword evidence="7 9" id="KW-0472">Membrane</keyword>
<evidence type="ECO:0000256" key="7">
    <source>
        <dbReference type="ARBA" id="ARBA00023136"/>
    </source>
</evidence>
<evidence type="ECO:0000256" key="9">
    <source>
        <dbReference type="PIRNR" id="PIRNR016089"/>
    </source>
</evidence>
<dbReference type="GO" id="GO:0005787">
    <property type="term" value="C:signal peptidase complex"/>
    <property type="evidence" value="ECO:0007669"/>
    <property type="project" value="UniProtKB-UniRule"/>
</dbReference>
<evidence type="ECO:0000256" key="8">
    <source>
        <dbReference type="ARBA" id="ARBA00045670"/>
    </source>
</evidence>
<dbReference type="GO" id="GO:0006465">
    <property type="term" value="P:signal peptide processing"/>
    <property type="evidence" value="ECO:0007669"/>
    <property type="project" value="UniProtKB-UniRule"/>
</dbReference>
<evidence type="ECO:0000256" key="2">
    <source>
        <dbReference type="ARBA" id="ARBA00009289"/>
    </source>
</evidence>
<dbReference type="Proteomes" id="UP000536275">
    <property type="component" value="Unassembled WGS sequence"/>
</dbReference>
<evidence type="ECO:0000313" key="11">
    <source>
        <dbReference type="EMBL" id="KAF6069476.1"/>
    </source>
</evidence>
<keyword evidence="3 10" id="KW-0812">Transmembrane</keyword>
<keyword evidence="4 9" id="KW-0256">Endoplasmic reticulum</keyword>
<evidence type="ECO:0000313" key="12">
    <source>
        <dbReference type="Proteomes" id="UP000536275"/>
    </source>
</evidence>
<evidence type="ECO:0000256" key="1">
    <source>
        <dbReference type="ARBA" id="ARBA00004648"/>
    </source>
</evidence>
<evidence type="ECO:0000256" key="5">
    <source>
        <dbReference type="ARBA" id="ARBA00022968"/>
    </source>
</evidence>
<dbReference type="PIRSF" id="PIRSF016089">
    <property type="entry name" value="SPC22"/>
    <property type="match status" value="1"/>
</dbReference>
<feature type="transmembrane region" description="Helical" evidence="10">
    <location>
        <begin position="12"/>
        <end position="37"/>
    </location>
</feature>
<gene>
    <name evidence="11" type="ORF">FOB64_003121</name>
</gene>
<reference evidence="11 12" key="1">
    <citation type="submission" date="2020-03" db="EMBL/GenBank/DDBJ databases">
        <title>FDA dAtabase for Regulatory Grade micrObial Sequences (FDA-ARGOS): Supporting development and validation of Infectious Disease Dx tests.</title>
        <authorList>
            <person name="Campos J."/>
            <person name="Goldberg B."/>
            <person name="Tallon L."/>
            <person name="Sadzewicz L."/>
            <person name="Vavikolanu K."/>
            <person name="Mehta A."/>
            <person name="Aluvathingal J."/>
            <person name="Nadendla S."/>
            <person name="Nandy P."/>
            <person name="Geyer C."/>
            <person name="Yan Y."/>
            <person name="Sichtig H."/>
        </authorList>
    </citation>
    <scope>NUCLEOTIDE SEQUENCE [LARGE SCALE GENOMIC DNA]</scope>
    <source>
        <strain evidence="11 12">FDAARGOS_656</strain>
    </source>
</reference>
<keyword evidence="5" id="KW-0735">Signal-anchor</keyword>